<proteinExistence type="predicted"/>
<protein>
    <submittedName>
        <fullName evidence="2">TniQ family protein</fullName>
    </submittedName>
</protein>
<dbReference type="EMBL" id="JAEILG010000006">
    <property type="protein sequence ID" value="MBI6563155.1"/>
    <property type="molecule type" value="Genomic_DNA"/>
</dbReference>
<dbReference type="Proteomes" id="UP000648914">
    <property type="component" value="Unassembled WGS sequence"/>
</dbReference>
<evidence type="ECO:0000259" key="1">
    <source>
        <dbReference type="Pfam" id="PF06527"/>
    </source>
</evidence>
<dbReference type="InterPro" id="IPR009492">
    <property type="entry name" value="TniQ"/>
</dbReference>
<comment type="caution">
    <text evidence="2">The sequence shown here is derived from an EMBL/GenBank/DDBJ whole genome shotgun (WGS) entry which is preliminary data.</text>
</comment>
<keyword evidence="3" id="KW-1185">Reference proteome</keyword>
<sequence length="354" mass="39770">MNYQNSEFVDHQLAMLTEEKEARLLAAKYRMRAEYEHLTVPTVNLLIKTELLPWESLESIFFRASALNHLSGISALQRALMLPDNGMMSIKRHLQLSVALGHELRTLSPAIPTLMSKSTLRLYGNLLPTKQIALTSYRVCPRCLEETGYGRSYWSLASFTVCETHNCRLIDSCPICEKTLSGTRPAYDRCSCGVEYSKIESASCSGPLHEMSIIIASKFKNQQINNTISSYPNDVLSMGLPDILELLAFLGALSEDPGTTYLNLSRKVVSLKYAHRLVKKATDALLDWPNGFHRLLASARSFRSYNETQASVYKSISHITGVIPIGSQQRWSNFILSGIESFLSRRDAWGRSSF</sequence>
<evidence type="ECO:0000313" key="2">
    <source>
        <dbReference type="EMBL" id="MBI6563155.1"/>
    </source>
</evidence>
<accession>A0ABS0UEV3</accession>
<dbReference type="Pfam" id="PF06527">
    <property type="entry name" value="TniQ"/>
    <property type="match status" value="1"/>
</dbReference>
<name>A0ABS0UEV3_9PSED</name>
<feature type="domain" description="TniQ" evidence="1">
    <location>
        <begin position="48"/>
        <end position="169"/>
    </location>
</feature>
<evidence type="ECO:0000313" key="3">
    <source>
        <dbReference type="Proteomes" id="UP000648914"/>
    </source>
</evidence>
<dbReference type="RefSeq" id="WP_198721518.1">
    <property type="nucleotide sequence ID" value="NZ_JAEIKU010000245.1"/>
</dbReference>
<gene>
    <name evidence="2" type="ORF">YA0852_03360</name>
</gene>
<reference evidence="2 3" key="1">
    <citation type="submission" date="2020-12" db="EMBL/GenBank/DDBJ databases">
        <title>Comparative genomic insights into the epidemiology and virulence of plant pathogenic Pseudomonads from Turkey.</title>
        <authorList>
            <person name="Dillon M."/>
            <person name="Ruiz-Bedoya T."/>
            <person name="Bendalovic-Torma C."/>
            <person name="Guttman K.M."/>
            <person name="Kwak H."/>
            <person name="Middleton M.A."/>
            <person name="Wang P.W."/>
            <person name="Horuz S."/>
            <person name="Aysan Y."/>
            <person name="Guttman D.S."/>
        </authorList>
    </citation>
    <scope>NUCLEOTIDE SEQUENCE [LARGE SCALE GENOMIC DNA]</scope>
    <source>
        <strain evidence="2 3">S5_IA_2b</strain>
    </source>
</reference>
<organism evidence="2 3">
    <name type="scientific">Pseudomonas synxantha</name>
    <dbReference type="NCBI Taxonomy" id="47883"/>
    <lineage>
        <taxon>Bacteria</taxon>
        <taxon>Pseudomonadati</taxon>
        <taxon>Pseudomonadota</taxon>
        <taxon>Gammaproteobacteria</taxon>
        <taxon>Pseudomonadales</taxon>
        <taxon>Pseudomonadaceae</taxon>
        <taxon>Pseudomonas</taxon>
    </lineage>
</organism>